<dbReference type="InterPro" id="IPR006752">
    <property type="entry name" value="Arch_fla_DE"/>
</dbReference>
<reference evidence="4 5" key="1">
    <citation type="journal article" date="2014" name="PLoS Genet.">
        <title>Phylogenetically driven sequencing of extremely halophilic archaea reveals strategies for static and dynamic osmo-response.</title>
        <authorList>
            <person name="Becker E.A."/>
            <person name="Seitzer P.M."/>
            <person name="Tritt A."/>
            <person name="Larsen D."/>
            <person name="Krusor M."/>
            <person name="Yao A.I."/>
            <person name="Wu D."/>
            <person name="Madern D."/>
            <person name="Eisen J.A."/>
            <person name="Darling A.E."/>
            <person name="Facciotti M.T."/>
        </authorList>
    </citation>
    <scope>NUCLEOTIDE SEQUENCE [LARGE SCALE GENOMIC DNA]</scope>
    <source>
        <strain evidence="4 5">DSM 18795</strain>
    </source>
</reference>
<dbReference type="GO" id="GO:0097588">
    <property type="term" value="P:archaeal or bacterial-type flagellum-dependent cell motility"/>
    <property type="evidence" value="ECO:0007669"/>
    <property type="project" value="InterPro"/>
</dbReference>
<evidence type="ECO:0000256" key="1">
    <source>
        <dbReference type="ARBA" id="ARBA00004618"/>
    </source>
</evidence>
<dbReference type="PANTHER" id="PTHR40698:SF2">
    <property type="entry name" value="FLAGELLA-RELATED PROTEIN C-RELATED"/>
    <property type="match status" value="1"/>
</dbReference>
<dbReference type="STRING" id="1227498.C492_03801"/>
<dbReference type="EMBL" id="AOIA01000024">
    <property type="protein sequence ID" value="ELY65407.1"/>
    <property type="molecule type" value="Genomic_DNA"/>
</dbReference>
<dbReference type="InterPro" id="IPR052494">
    <property type="entry name" value="Flagella_assembly_related"/>
</dbReference>
<sequence length="141" mass="15654">MTDSTPHLETLDRSTDRTDATIRWVRFLTDRFGTTGALNCLRYYEELGWIGPQVRERLVSYVRGMSHDGGELRAADAPSALESLGGTVFDAHARSLAYVARIDGESLADEALVGRMANQRIERRFDGAERPNELAGLAEEP</sequence>
<dbReference type="GO" id="GO:0097589">
    <property type="term" value="C:archaeal-type flagellum"/>
    <property type="evidence" value="ECO:0007669"/>
    <property type="project" value="UniProtKB-SubCell"/>
</dbReference>
<evidence type="ECO:0000256" key="2">
    <source>
        <dbReference type="ARBA" id="ARBA00022440"/>
    </source>
</evidence>
<dbReference type="Proteomes" id="UP000011531">
    <property type="component" value="Unassembled WGS sequence"/>
</dbReference>
<keyword evidence="5" id="KW-1185">Reference proteome</keyword>
<feature type="domain" description="Archaeal flagella protein FlaD/E" evidence="3">
    <location>
        <begin position="4"/>
        <end position="104"/>
    </location>
</feature>
<protein>
    <recommendedName>
        <fullName evidence="3">Archaeal flagella protein FlaD/E domain-containing protein</fullName>
    </recommendedName>
</protein>
<keyword evidence="2" id="KW-0974">Archaeal flagellum</keyword>
<dbReference type="RefSeq" id="WP_008420564.1">
    <property type="nucleotide sequence ID" value="NZ_AOIA01000024.1"/>
</dbReference>
<evidence type="ECO:0000313" key="4">
    <source>
        <dbReference type="EMBL" id="ELY65407.1"/>
    </source>
</evidence>
<name>L9XV66_9EURY</name>
<organism evidence="4 5">
    <name type="scientific">Natronococcus jeotgali DSM 18795</name>
    <dbReference type="NCBI Taxonomy" id="1227498"/>
    <lineage>
        <taxon>Archaea</taxon>
        <taxon>Methanobacteriati</taxon>
        <taxon>Methanobacteriota</taxon>
        <taxon>Stenosarchaea group</taxon>
        <taxon>Halobacteria</taxon>
        <taxon>Halobacteriales</taxon>
        <taxon>Natrialbaceae</taxon>
        <taxon>Natronococcus</taxon>
    </lineage>
</organism>
<dbReference type="OrthoDB" id="308199at2157"/>
<dbReference type="PANTHER" id="PTHR40698">
    <property type="entry name" value="FLAGELLA-RELATED PROTEIN E-RELATED-RELATED"/>
    <property type="match status" value="1"/>
</dbReference>
<gene>
    <name evidence="4" type="ORF">C492_03801</name>
</gene>
<proteinExistence type="predicted"/>
<evidence type="ECO:0000313" key="5">
    <source>
        <dbReference type="Proteomes" id="UP000011531"/>
    </source>
</evidence>
<accession>L9XV66</accession>
<evidence type="ECO:0000259" key="3">
    <source>
        <dbReference type="Pfam" id="PF04659"/>
    </source>
</evidence>
<comment type="subcellular location">
    <subcellularLocation>
        <location evidence="1">Archaeal flagellum</location>
    </subcellularLocation>
</comment>
<dbReference type="AlphaFoldDB" id="L9XV66"/>
<comment type="caution">
    <text evidence="4">The sequence shown here is derived from an EMBL/GenBank/DDBJ whole genome shotgun (WGS) entry which is preliminary data.</text>
</comment>
<dbReference type="Pfam" id="PF04659">
    <property type="entry name" value="Arch_fla_DE"/>
    <property type="match status" value="1"/>
</dbReference>